<evidence type="ECO:0000313" key="4">
    <source>
        <dbReference type="Proteomes" id="UP000054498"/>
    </source>
</evidence>
<evidence type="ECO:0000259" key="2">
    <source>
        <dbReference type="Pfam" id="PF06978"/>
    </source>
</evidence>
<dbReference type="InterPro" id="IPR039182">
    <property type="entry name" value="Pop1"/>
</dbReference>
<dbReference type="EMBL" id="KK105108">
    <property type="protein sequence ID" value="KIY93024.1"/>
    <property type="molecule type" value="Genomic_DNA"/>
</dbReference>
<dbReference type="Pfam" id="PF06978">
    <property type="entry name" value="POP1_N"/>
    <property type="match status" value="1"/>
</dbReference>
<dbReference type="Proteomes" id="UP000054498">
    <property type="component" value="Unassembled WGS sequence"/>
</dbReference>
<feature type="region of interest" description="Disordered" evidence="1">
    <location>
        <begin position="26"/>
        <end position="49"/>
    </location>
</feature>
<feature type="compositionally biased region" description="Gly residues" evidence="1">
    <location>
        <begin position="65"/>
        <end position="77"/>
    </location>
</feature>
<dbReference type="PANTHER" id="PTHR22731:SF3">
    <property type="entry name" value="RIBONUCLEASES P_MRP PROTEIN SUBUNIT POP1"/>
    <property type="match status" value="1"/>
</dbReference>
<sequence>MADPIERARPGLPRVVNLEGAVAAREPEVGPVGGGRATSHRRHDALRRPNAKLQQQWIIHRHISDGGGPPGAAGGGPDTSASPAPSSLGPDSSPRGPPSAAGDEGSGEEFELDADGRPTNRAMRRRPALVQAAAEASCAADPAAPGFEGPRRLETHVWHARRMAMKLSCGHLLASKAVGRGHGSRSLLQKARRGALAHDASYWCCLQLEGEEGALAGTLEAVSVPGHWRAAWETPGFREGAVEAPIVLQVPGPAFPARAVGPSMVMLHPLEPSTAPAAAPRRAWVWVHAATAREAAAALRSAAAAGGGEVAVVSLAPYLRRLELCGAGADAALAAALGAACETTICLDGAAAAGAADPDKAIGGDGEGGAASGLPPSVSGPSAARDPD</sequence>
<dbReference type="InterPro" id="IPR009723">
    <property type="entry name" value="Pop1_N"/>
</dbReference>
<accession>A0A0D2LMI3</accession>
<feature type="compositionally biased region" description="Low complexity" evidence="1">
    <location>
        <begin position="78"/>
        <end position="87"/>
    </location>
</feature>
<name>A0A0D2LMI3_9CHLO</name>
<evidence type="ECO:0000256" key="1">
    <source>
        <dbReference type="SAM" id="MobiDB-lite"/>
    </source>
</evidence>
<dbReference type="STRING" id="145388.A0A0D2LMI3"/>
<dbReference type="GeneID" id="25732550"/>
<feature type="region of interest" description="Disordered" evidence="1">
    <location>
        <begin position="62"/>
        <end position="121"/>
    </location>
</feature>
<feature type="domain" description="Pop1 N-terminal" evidence="2">
    <location>
        <begin position="153"/>
        <end position="210"/>
    </location>
</feature>
<reference evidence="3 4" key="1">
    <citation type="journal article" date="2013" name="BMC Genomics">
        <title>Reconstruction of the lipid metabolism for the microalga Monoraphidium neglectum from its genome sequence reveals characteristics suitable for biofuel production.</title>
        <authorList>
            <person name="Bogen C."/>
            <person name="Al-Dilaimi A."/>
            <person name="Albersmeier A."/>
            <person name="Wichmann J."/>
            <person name="Grundmann M."/>
            <person name="Rupp O."/>
            <person name="Lauersen K.J."/>
            <person name="Blifernez-Klassen O."/>
            <person name="Kalinowski J."/>
            <person name="Goesmann A."/>
            <person name="Mussgnug J.H."/>
            <person name="Kruse O."/>
        </authorList>
    </citation>
    <scope>NUCLEOTIDE SEQUENCE [LARGE SCALE GENOMIC DNA]</scope>
    <source>
        <strain evidence="3 4">SAG 48.87</strain>
    </source>
</reference>
<dbReference type="OrthoDB" id="442863at2759"/>
<dbReference type="GO" id="GO:0005655">
    <property type="term" value="C:nucleolar ribonuclease P complex"/>
    <property type="evidence" value="ECO:0007669"/>
    <property type="project" value="InterPro"/>
</dbReference>
<organism evidence="3 4">
    <name type="scientific">Monoraphidium neglectum</name>
    <dbReference type="NCBI Taxonomy" id="145388"/>
    <lineage>
        <taxon>Eukaryota</taxon>
        <taxon>Viridiplantae</taxon>
        <taxon>Chlorophyta</taxon>
        <taxon>core chlorophytes</taxon>
        <taxon>Chlorophyceae</taxon>
        <taxon>CS clade</taxon>
        <taxon>Sphaeropleales</taxon>
        <taxon>Selenastraceae</taxon>
        <taxon>Monoraphidium</taxon>
    </lineage>
</organism>
<dbReference type="AlphaFoldDB" id="A0A0D2LMI3"/>
<dbReference type="GO" id="GO:0001682">
    <property type="term" value="P:tRNA 5'-leader removal"/>
    <property type="evidence" value="ECO:0007669"/>
    <property type="project" value="InterPro"/>
</dbReference>
<gene>
    <name evidence="3" type="ORF">MNEG_14939</name>
</gene>
<evidence type="ECO:0000313" key="3">
    <source>
        <dbReference type="EMBL" id="KIY93024.1"/>
    </source>
</evidence>
<dbReference type="KEGG" id="mng:MNEG_14939"/>
<proteinExistence type="predicted"/>
<dbReference type="GO" id="GO:0000172">
    <property type="term" value="C:ribonuclease MRP complex"/>
    <property type="evidence" value="ECO:0007669"/>
    <property type="project" value="InterPro"/>
</dbReference>
<feature type="region of interest" description="Disordered" evidence="1">
    <location>
        <begin position="355"/>
        <end position="388"/>
    </location>
</feature>
<keyword evidence="4" id="KW-1185">Reference proteome</keyword>
<dbReference type="PANTHER" id="PTHR22731">
    <property type="entry name" value="RIBONUCLEASES P/MRP PROTEIN SUBUNIT POP1"/>
    <property type="match status" value="1"/>
</dbReference>
<dbReference type="RefSeq" id="XP_013892044.1">
    <property type="nucleotide sequence ID" value="XM_014036590.1"/>
</dbReference>
<protein>
    <recommendedName>
        <fullName evidence="2">Pop1 N-terminal domain-containing protein</fullName>
    </recommendedName>
</protein>